<dbReference type="Pfam" id="PF01471">
    <property type="entry name" value="PG_binding_1"/>
    <property type="match status" value="1"/>
</dbReference>
<dbReference type="InterPro" id="IPR002477">
    <property type="entry name" value="Peptidoglycan-bd-like"/>
</dbReference>
<protein>
    <recommendedName>
        <fullName evidence="2 8">Spore cortex-lytic enzyme</fullName>
    </recommendedName>
</protein>
<dbReference type="Pfam" id="PF07486">
    <property type="entry name" value="Hydrolase_2"/>
    <property type="match status" value="1"/>
</dbReference>
<feature type="transmembrane region" description="Helical" evidence="9">
    <location>
        <begin position="12"/>
        <end position="30"/>
    </location>
</feature>
<dbReference type="InterPro" id="IPR011105">
    <property type="entry name" value="Cell_wall_hydrolase_SleB"/>
</dbReference>
<evidence type="ECO:0000256" key="7">
    <source>
        <dbReference type="ARBA" id="ARBA00023316"/>
    </source>
</evidence>
<comment type="similarity">
    <text evidence="1">Belongs to the SleB family.</text>
</comment>
<accession>A0A386H6E9</accession>
<dbReference type="AlphaFoldDB" id="A0A386H6E9"/>
<keyword evidence="9" id="KW-1133">Transmembrane helix</keyword>
<dbReference type="OrthoDB" id="9785345at2"/>
<dbReference type="SUPFAM" id="SSF47090">
    <property type="entry name" value="PGBD-like"/>
    <property type="match status" value="1"/>
</dbReference>
<feature type="domain" description="Peptidoglycan binding-like" evidence="10">
    <location>
        <begin position="47"/>
        <end position="102"/>
    </location>
</feature>
<keyword evidence="13" id="KW-1185">Reference proteome</keyword>
<dbReference type="EMBL" id="CP032416">
    <property type="protein sequence ID" value="AYD41236.1"/>
    <property type="molecule type" value="Genomic_DNA"/>
</dbReference>
<dbReference type="InterPro" id="IPR036366">
    <property type="entry name" value="PGBDSf"/>
</dbReference>
<sequence length="235" mass="25804">MKKLLSRFKKEIICTLVIIFTYIATSIWILPYGNAIKAVSYYYGSKGDIVYTIQSKLKSWYYYDGDIDGIYGYKTFTAVKKFQGKNGLKVDGVVGNSTLNALGINAGSKVYASSKNTSTNQDVTLLARLINGEARGEPYEGQVAVGAVVLNRTRDPKFPSTVAGVIYQPGAFTAIVDGQIHANLEQSSINAARDALNGWDPSGGAIYYFNPATATSKWIWSRPLIKIIGKHRFCK</sequence>
<evidence type="ECO:0000256" key="2">
    <source>
        <dbReference type="ARBA" id="ARBA00018364"/>
    </source>
</evidence>
<dbReference type="Gene3D" id="1.10.10.2520">
    <property type="entry name" value="Cell wall hydrolase SleB, domain 1"/>
    <property type="match status" value="1"/>
</dbReference>
<dbReference type="NCBIfam" id="TIGR02869">
    <property type="entry name" value="spore_SleB"/>
    <property type="match status" value="1"/>
</dbReference>
<evidence type="ECO:0000259" key="11">
    <source>
        <dbReference type="Pfam" id="PF07486"/>
    </source>
</evidence>
<evidence type="ECO:0000256" key="9">
    <source>
        <dbReference type="SAM" id="Phobius"/>
    </source>
</evidence>
<evidence type="ECO:0000256" key="3">
    <source>
        <dbReference type="ARBA" id="ARBA00022544"/>
    </source>
</evidence>
<evidence type="ECO:0000313" key="13">
    <source>
        <dbReference type="Proteomes" id="UP000266301"/>
    </source>
</evidence>
<organism evidence="12 13">
    <name type="scientific">Clostridium fermenticellae</name>
    <dbReference type="NCBI Taxonomy" id="2068654"/>
    <lineage>
        <taxon>Bacteria</taxon>
        <taxon>Bacillati</taxon>
        <taxon>Bacillota</taxon>
        <taxon>Clostridia</taxon>
        <taxon>Eubacteriales</taxon>
        <taxon>Clostridiaceae</taxon>
        <taxon>Clostridium</taxon>
    </lineage>
</organism>
<dbReference type="GO" id="GO:0071555">
    <property type="term" value="P:cell wall organization"/>
    <property type="evidence" value="ECO:0007669"/>
    <property type="project" value="UniProtKB-KW"/>
</dbReference>
<dbReference type="GO" id="GO:0009847">
    <property type="term" value="P:spore germination"/>
    <property type="evidence" value="ECO:0007669"/>
    <property type="project" value="UniProtKB-UniRule"/>
</dbReference>
<keyword evidence="9" id="KW-0812">Transmembrane</keyword>
<reference evidence="12 13" key="1">
    <citation type="journal article" date="2019" name="Int. J. Syst. Evol. Microbiol.">
        <title>Clostridium fermenticellae sp. nov., isolated from the mud in a fermentation cellar for the production of the Chinese liquor, baijiu.</title>
        <authorList>
            <person name="Xu P.X."/>
            <person name="Chai L.J."/>
            <person name="Qiu T."/>
            <person name="Zhang X.J."/>
            <person name="Lu Z.M."/>
            <person name="Xiao C."/>
            <person name="Wang S.T."/>
            <person name="Shen C.H."/>
            <person name="Shi J.S."/>
            <person name="Xu Z.H."/>
        </authorList>
    </citation>
    <scope>NUCLEOTIDE SEQUENCE [LARGE SCALE GENOMIC DNA]</scope>
    <source>
        <strain evidence="12 13">JN500901</strain>
    </source>
</reference>
<gene>
    <name evidence="12" type="primary">sleB</name>
    <name evidence="12" type="ORF">D4Z93_12225</name>
</gene>
<dbReference type="RefSeq" id="WP_119973898.1">
    <property type="nucleotide sequence ID" value="NZ_CP032416.1"/>
</dbReference>
<keyword evidence="4" id="KW-0732">Signal</keyword>
<dbReference type="GO" id="GO:0030435">
    <property type="term" value="P:sporulation resulting in formation of a cellular spore"/>
    <property type="evidence" value="ECO:0007669"/>
    <property type="project" value="UniProtKB-KW"/>
</dbReference>
<dbReference type="Gene3D" id="1.10.101.10">
    <property type="entry name" value="PGBD-like superfamily/PGBD"/>
    <property type="match status" value="1"/>
</dbReference>
<keyword evidence="5" id="KW-0378">Hydrolase</keyword>
<keyword evidence="9" id="KW-0472">Membrane</keyword>
<evidence type="ECO:0000256" key="6">
    <source>
        <dbReference type="ARBA" id="ARBA00022969"/>
    </source>
</evidence>
<dbReference type="InterPro" id="IPR036365">
    <property type="entry name" value="PGBD-like_sf"/>
</dbReference>
<feature type="domain" description="Cell wall hydrolase SleB" evidence="11">
    <location>
        <begin position="136"/>
        <end position="234"/>
    </location>
</feature>
<keyword evidence="6" id="KW-0749">Sporulation</keyword>
<keyword evidence="7" id="KW-0961">Cell wall biogenesis/degradation</keyword>
<dbReference type="GO" id="GO:0016787">
    <property type="term" value="F:hydrolase activity"/>
    <property type="evidence" value="ECO:0007669"/>
    <property type="project" value="UniProtKB-KW"/>
</dbReference>
<evidence type="ECO:0000256" key="1">
    <source>
        <dbReference type="ARBA" id="ARBA00007010"/>
    </source>
</evidence>
<evidence type="ECO:0000313" key="12">
    <source>
        <dbReference type="EMBL" id="AYD41236.1"/>
    </source>
</evidence>
<keyword evidence="3" id="KW-0309">Germination</keyword>
<evidence type="ECO:0000256" key="4">
    <source>
        <dbReference type="ARBA" id="ARBA00022729"/>
    </source>
</evidence>
<dbReference type="InterPro" id="IPR042047">
    <property type="entry name" value="SleB_dom1"/>
</dbReference>
<dbReference type="InterPro" id="IPR014224">
    <property type="entry name" value="Spore_cortex_SleB"/>
</dbReference>
<name>A0A386H6E9_9CLOT</name>
<evidence type="ECO:0000256" key="5">
    <source>
        <dbReference type="ARBA" id="ARBA00022801"/>
    </source>
</evidence>
<dbReference type="FunFam" id="6.20.240.60:FF:000001">
    <property type="entry name" value="Spore cortex-lytic enzyme"/>
    <property type="match status" value="1"/>
</dbReference>
<evidence type="ECO:0000259" key="10">
    <source>
        <dbReference type="Pfam" id="PF01471"/>
    </source>
</evidence>
<dbReference type="Gene3D" id="6.20.240.60">
    <property type="match status" value="1"/>
</dbReference>
<dbReference type="KEGG" id="cfer:D4Z93_12225"/>
<proteinExistence type="inferred from homology"/>
<evidence type="ECO:0000256" key="8">
    <source>
        <dbReference type="NCBIfam" id="TIGR02869"/>
    </source>
</evidence>
<dbReference type="Proteomes" id="UP000266301">
    <property type="component" value="Chromosome"/>
</dbReference>